<keyword evidence="2" id="KW-0805">Transcription regulation</keyword>
<dbReference type="GO" id="GO:0003677">
    <property type="term" value="F:DNA binding"/>
    <property type="evidence" value="ECO:0007669"/>
    <property type="project" value="UniProtKB-KW"/>
</dbReference>
<dbReference type="GO" id="GO:0032993">
    <property type="term" value="C:protein-DNA complex"/>
    <property type="evidence" value="ECO:0007669"/>
    <property type="project" value="TreeGrafter"/>
</dbReference>
<keyword evidence="4" id="KW-0804">Transcription</keyword>
<evidence type="ECO:0000313" key="7">
    <source>
        <dbReference type="Proteomes" id="UP000198751"/>
    </source>
</evidence>
<protein>
    <submittedName>
        <fullName evidence="6">DNA-binding transcriptional regulator, LysR family</fullName>
    </submittedName>
</protein>
<feature type="domain" description="HTH lysR-type" evidence="5">
    <location>
        <begin position="3"/>
        <end position="60"/>
    </location>
</feature>
<dbReference type="SUPFAM" id="SSF53850">
    <property type="entry name" value="Periplasmic binding protein-like II"/>
    <property type="match status" value="1"/>
</dbReference>
<evidence type="ECO:0000256" key="1">
    <source>
        <dbReference type="ARBA" id="ARBA00009437"/>
    </source>
</evidence>
<dbReference type="Proteomes" id="UP000198751">
    <property type="component" value="Chromosome I"/>
</dbReference>
<reference evidence="7" key="1">
    <citation type="submission" date="2016-10" db="EMBL/GenBank/DDBJ databases">
        <authorList>
            <person name="Varghese N."/>
            <person name="Submissions S."/>
        </authorList>
    </citation>
    <scope>NUCLEOTIDE SEQUENCE [LARGE SCALE GENOMIC DNA]</scope>
    <source>
        <strain evidence="7">IMMIB L-1606</strain>
    </source>
</reference>
<dbReference type="RefSeq" id="WP_091717089.1">
    <property type="nucleotide sequence ID" value="NZ_LT629779.1"/>
</dbReference>
<keyword evidence="7" id="KW-1185">Reference proteome</keyword>
<dbReference type="SUPFAM" id="SSF46785">
    <property type="entry name" value="Winged helix' DNA-binding domain"/>
    <property type="match status" value="1"/>
</dbReference>
<evidence type="ECO:0000256" key="2">
    <source>
        <dbReference type="ARBA" id="ARBA00023015"/>
    </source>
</evidence>
<evidence type="ECO:0000256" key="3">
    <source>
        <dbReference type="ARBA" id="ARBA00023125"/>
    </source>
</evidence>
<dbReference type="Gene3D" id="1.10.10.10">
    <property type="entry name" value="Winged helix-like DNA-binding domain superfamily/Winged helix DNA-binding domain"/>
    <property type="match status" value="1"/>
</dbReference>
<evidence type="ECO:0000256" key="4">
    <source>
        <dbReference type="ARBA" id="ARBA00023163"/>
    </source>
</evidence>
<accession>A0A1H1TFP3</accession>
<organism evidence="6 7">
    <name type="scientific">Pseudarthrobacter equi</name>
    <dbReference type="NCBI Taxonomy" id="728066"/>
    <lineage>
        <taxon>Bacteria</taxon>
        <taxon>Bacillati</taxon>
        <taxon>Actinomycetota</taxon>
        <taxon>Actinomycetes</taxon>
        <taxon>Micrococcales</taxon>
        <taxon>Micrococcaceae</taxon>
        <taxon>Pseudarthrobacter</taxon>
    </lineage>
</organism>
<keyword evidence="3 6" id="KW-0238">DNA-binding</keyword>
<dbReference type="FunFam" id="1.10.10.10:FF:000001">
    <property type="entry name" value="LysR family transcriptional regulator"/>
    <property type="match status" value="1"/>
</dbReference>
<sequence length="285" mass="31249">MNVELRYLRALVAVVDAETFTDAAIELGTSQAAVSRSVAALEQALGLRILQRTTRSFTPTPVGERIIAHARSVLDELALLEREARDHGSELRVSYAWSALGRRTIALQRQWEELHPEVSLVWVQSSAPSGGLADGSADIAVLRRSAADARFTSTPIGTEARYAAVASGDPLSRRRFLRMAYFSDRTIAVDRRTGTTSEELWPEGSRPAGFRLVQGVDEWLTLISTGKALGMSSEATAAQNPRPGIAYRPVRDAPRIEVFLAFWRDDPSPAVADFIRLAQEAYELG</sequence>
<comment type="similarity">
    <text evidence="1">Belongs to the LysR transcriptional regulatory family.</text>
</comment>
<dbReference type="OrthoDB" id="3636008at2"/>
<dbReference type="Pfam" id="PF00126">
    <property type="entry name" value="HTH_1"/>
    <property type="match status" value="1"/>
</dbReference>
<proteinExistence type="inferred from homology"/>
<dbReference type="Pfam" id="PF03466">
    <property type="entry name" value="LysR_substrate"/>
    <property type="match status" value="1"/>
</dbReference>
<dbReference type="InterPro" id="IPR005119">
    <property type="entry name" value="LysR_subst-bd"/>
</dbReference>
<name>A0A1H1TFP3_9MICC</name>
<dbReference type="EMBL" id="LT629779">
    <property type="protein sequence ID" value="SDS58861.1"/>
    <property type="molecule type" value="Genomic_DNA"/>
</dbReference>
<dbReference type="AlphaFoldDB" id="A0A1H1TFP3"/>
<dbReference type="InterPro" id="IPR036388">
    <property type="entry name" value="WH-like_DNA-bd_sf"/>
</dbReference>
<dbReference type="PRINTS" id="PR00039">
    <property type="entry name" value="HTHLYSR"/>
</dbReference>
<evidence type="ECO:0000259" key="5">
    <source>
        <dbReference type="PROSITE" id="PS50931"/>
    </source>
</evidence>
<evidence type="ECO:0000313" key="6">
    <source>
        <dbReference type="EMBL" id="SDS58861.1"/>
    </source>
</evidence>
<dbReference type="GO" id="GO:0003700">
    <property type="term" value="F:DNA-binding transcription factor activity"/>
    <property type="evidence" value="ECO:0007669"/>
    <property type="project" value="InterPro"/>
</dbReference>
<dbReference type="InterPro" id="IPR036390">
    <property type="entry name" value="WH_DNA-bd_sf"/>
</dbReference>
<dbReference type="PANTHER" id="PTHR30346:SF0">
    <property type="entry name" value="HCA OPERON TRANSCRIPTIONAL ACTIVATOR HCAR"/>
    <property type="match status" value="1"/>
</dbReference>
<dbReference type="PROSITE" id="PS50931">
    <property type="entry name" value="HTH_LYSR"/>
    <property type="match status" value="1"/>
</dbReference>
<dbReference type="InterPro" id="IPR000847">
    <property type="entry name" value="LysR_HTH_N"/>
</dbReference>
<dbReference type="Gene3D" id="3.40.190.10">
    <property type="entry name" value="Periplasmic binding protein-like II"/>
    <property type="match status" value="2"/>
</dbReference>
<gene>
    <name evidence="6" type="ORF">SAMN04489743_0394</name>
</gene>
<dbReference type="PANTHER" id="PTHR30346">
    <property type="entry name" value="TRANSCRIPTIONAL DUAL REGULATOR HCAR-RELATED"/>
    <property type="match status" value="1"/>
</dbReference>